<dbReference type="RefSeq" id="WP_122105155.1">
    <property type="nucleotide sequence ID" value="NZ_JBHSKV010000018.1"/>
</dbReference>
<name>A0ABD5QV00_9EURY</name>
<dbReference type="PANTHER" id="PTHR23131">
    <property type="entry name" value="ENDORIBONUCLEASE LACTB2"/>
    <property type="match status" value="1"/>
</dbReference>
<comment type="caution">
    <text evidence="2">The sequence shown here is derived from an EMBL/GenBank/DDBJ whole genome shotgun (WGS) entry which is preliminary data.</text>
</comment>
<dbReference type="InterPro" id="IPR036866">
    <property type="entry name" value="RibonucZ/Hydroxyglut_hydro"/>
</dbReference>
<evidence type="ECO:0000259" key="1">
    <source>
        <dbReference type="SMART" id="SM00849"/>
    </source>
</evidence>
<dbReference type="InterPro" id="IPR001279">
    <property type="entry name" value="Metallo-B-lactamas"/>
</dbReference>
<dbReference type="SMART" id="SM00849">
    <property type="entry name" value="Lactamase_B"/>
    <property type="match status" value="1"/>
</dbReference>
<gene>
    <name evidence="2" type="ORF">ACFPJA_14465</name>
</gene>
<dbReference type="PANTHER" id="PTHR23131:SF4">
    <property type="entry name" value="METALLO-BETA-LACTAMASE SUPERFAMILY POTEIN"/>
    <property type="match status" value="1"/>
</dbReference>
<feature type="domain" description="Metallo-beta-lactamase" evidence="1">
    <location>
        <begin position="16"/>
        <end position="223"/>
    </location>
</feature>
<evidence type="ECO:0000313" key="2">
    <source>
        <dbReference type="EMBL" id="MFC5135915.1"/>
    </source>
</evidence>
<dbReference type="Gene3D" id="3.60.15.10">
    <property type="entry name" value="Ribonuclease Z/Hydroxyacylglutathione hydrolase-like"/>
    <property type="match status" value="1"/>
</dbReference>
<accession>A0ABD5QV00</accession>
<organism evidence="2 3">
    <name type="scientific">Halorubrum glutamatedens</name>
    <dbReference type="NCBI Taxonomy" id="2707018"/>
    <lineage>
        <taxon>Archaea</taxon>
        <taxon>Methanobacteriati</taxon>
        <taxon>Methanobacteriota</taxon>
        <taxon>Stenosarchaea group</taxon>
        <taxon>Halobacteria</taxon>
        <taxon>Halobacteriales</taxon>
        <taxon>Haloferacaceae</taxon>
        <taxon>Halorubrum</taxon>
    </lineage>
</organism>
<dbReference type="AlphaFoldDB" id="A0ABD5QV00"/>
<dbReference type="InterPro" id="IPR036388">
    <property type="entry name" value="WH-like_DNA-bd_sf"/>
</dbReference>
<keyword evidence="3" id="KW-1185">Reference proteome</keyword>
<protein>
    <submittedName>
        <fullName evidence="2">MBL fold metallo-hydrolase</fullName>
    </submittedName>
</protein>
<dbReference type="Pfam" id="PF00753">
    <property type="entry name" value="Lactamase_B"/>
    <property type="match status" value="1"/>
</dbReference>
<dbReference type="Proteomes" id="UP001596145">
    <property type="component" value="Unassembled WGS sequence"/>
</dbReference>
<dbReference type="InterPro" id="IPR050662">
    <property type="entry name" value="Sec-metab_biosynth-thioest"/>
</dbReference>
<dbReference type="EMBL" id="JBHSKV010000018">
    <property type="protein sequence ID" value="MFC5135915.1"/>
    <property type="molecule type" value="Genomic_DNA"/>
</dbReference>
<evidence type="ECO:0000313" key="3">
    <source>
        <dbReference type="Proteomes" id="UP001596145"/>
    </source>
</evidence>
<dbReference type="SUPFAM" id="SSF56281">
    <property type="entry name" value="Metallo-hydrolase/oxidoreductase"/>
    <property type="match status" value="1"/>
</dbReference>
<proteinExistence type="predicted"/>
<dbReference type="Gene3D" id="1.10.10.10">
    <property type="entry name" value="Winged helix-like DNA-binding domain superfamily/Winged helix DNA-binding domain"/>
    <property type="match status" value="1"/>
</dbReference>
<reference evidence="2 3" key="1">
    <citation type="journal article" date="2019" name="Int. J. Syst. Evol. Microbiol.">
        <title>The Global Catalogue of Microorganisms (GCM) 10K type strain sequencing project: providing services to taxonomists for standard genome sequencing and annotation.</title>
        <authorList>
            <consortium name="The Broad Institute Genomics Platform"/>
            <consortium name="The Broad Institute Genome Sequencing Center for Infectious Disease"/>
            <person name="Wu L."/>
            <person name="Ma J."/>
        </authorList>
    </citation>
    <scope>NUCLEOTIDE SEQUENCE [LARGE SCALE GENOMIC DNA]</scope>
    <source>
        <strain evidence="2 3">CGMCC 1.16026</strain>
    </source>
</reference>
<sequence length="322" mass="33944">MTDAVRVAVGTGSPEGVNGAYVLPDAGVVVDPGPPGDEPWGALRAGIADADLALDDVEHVLVTHWHADHAGLATRLADAADARIAMHAADAPLVASYADERARRLDRDAAALRRWGVPRDVRTPLVEADRPSPLPDTYDVHELSDGDVVAGVELLSTPGHTAGHASFVYDGSRGDTLFLGDLLLPTYTPNVGGSDTRTDDPLAAYLRSVDRVADAFDRGEPGHGTTVDVASEAASVREHHRERARRVLDALPAAGAATPWTVARELFGEMRGIHAKFGAGEASAHLRRLAAIGAVERCEDDPVAYRVRPGTHSDSIGSNLTP</sequence>